<feature type="transmembrane region" description="Helical" evidence="14">
    <location>
        <begin position="262"/>
        <end position="283"/>
    </location>
</feature>
<dbReference type="GO" id="GO:0000155">
    <property type="term" value="F:phosphorelay sensor kinase activity"/>
    <property type="evidence" value="ECO:0007669"/>
    <property type="project" value="InterPro"/>
</dbReference>
<evidence type="ECO:0000256" key="8">
    <source>
        <dbReference type="ARBA" id="ARBA00022741"/>
    </source>
</evidence>
<keyword evidence="11 14" id="KW-1133">Transmembrane helix</keyword>
<dbReference type="SUPFAM" id="SSF47384">
    <property type="entry name" value="Homodimeric domain of signal transducing histidine kinase"/>
    <property type="match status" value="1"/>
</dbReference>
<proteinExistence type="predicted"/>
<keyword evidence="9 16" id="KW-0418">Kinase</keyword>
<evidence type="ECO:0000256" key="5">
    <source>
        <dbReference type="ARBA" id="ARBA00022553"/>
    </source>
</evidence>
<organism evidence="16 17">
    <name type="scientific">Magnetospirillum aberrantis SpK</name>
    <dbReference type="NCBI Taxonomy" id="908842"/>
    <lineage>
        <taxon>Bacteria</taxon>
        <taxon>Pseudomonadati</taxon>
        <taxon>Pseudomonadota</taxon>
        <taxon>Alphaproteobacteria</taxon>
        <taxon>Rhodospirillales</taxon>
        <taxon>Rhodospirillaceae</taxon>
        <taxon>Magnetospirillum</taxon>
    </lineage>
</organism>
<dbReference type="PRINTS" id="PR00344">
    <property type="entry name" value="BCTRLSENSOR"/>
</dbReference>
<feature type="domain" description="Histidine kinase" evidence="15">
    <location>
        <begin position="315"/>
        <end position="531"/>
    </location>
</feature>
<evidence type="ECO:0000256" key="6">
    <source>
        <dbReference type="ARBA" id="ARBA00022679"/>
    </source>
</evidence>
<keyword evidence="7 14" id="KW-0812">Transmembrane</keyword>
<keyword evidence="12" id="KW-0902">Two-component regulatory system</keyword>
<evidence type="ECO:0000256" key="10">
    <source>
        <dbReference type="ARBA" id="ARBA00022840"/>
    </source>
</evidence>
<evidence type="ECO:0000256" key="13">
    <source>
        <dbReference type="ARBA" id="ARBA00023136"/>
    </source>
</evidence>
<evidence type="ECO:0000313" key="17">
    <source>
        <dbReference type="Proteomes" id="UP000480684"/>
    </source>
</evidence>
<dbReference type="InterPro" id="IPR005467">
    <property type="entry name" value="His_kinase_dom"/>
</dbReference>
<feature type="transmembrane region" description="Helical" evidence="14">
    <location>
        <begin position="193"/>
        <end position="212"/>
    </location>
</feature>
<dbReference type="SUPFAM" id="SSF55874">
    <property type="entry name" value="ATPase domain of HSP90 chaperone/DNA topoisomerase II/histidine kinase"/>
    <property type="match status" value="1"/>
</dbReference>
<dbReference type="EMBL" id="JAAIYP010000005">
    <property type="protein sequence ID" value="NFV78764.1"/>
    <property type="molecule type" value="Genomic_DNA"/>
</dbReference>
<dbReference type="PANTHER" id="PTHR43065:SF10">
    <property type="entry name" value="PEROXIDE STRESS-ACTIVATED HISTIDINE KINASE MAK3"/>
    <property type="match status" value="1"/>
</dbReference>
<dbReference type="CDD" id="cd00082">
    <property type="entry name" value="HisKA"/>
    <property type="match status" value="1"/>
</dbReference>
<evidence type="ECO:0000256" key="2">
    <source>
        <dbReference type="ARBA" id="ARBA00004651"/>
    </source>
</evidence>
<keyword evidence="8" id="KW-0547">Nucleotide-binding</keyword>
<comment type="subcellular location">
    <subcellularLocation>
        <location evidence="2">Cell membrane</location>
        <topology evidence="2">Multi-pass membrane protein</topology>
    </subcellularLocation>
</comment>
<dbReference type="PROSITE" id="PS50109">
    <property type="entry name" value="HIS_KIN"/>
    <property type="match status" value="1"/>
</dbReference>
<dbReference type="Pfam" id="PF02518">
    <property type="entry name" value="HATPase_c"/>
    <property type="match status" value="1"/>
</dbReference>
<keyword evidence="17" id="KW-1185">Reference proteome</keyword>
<dbReference type="PANTHER" id="PTHR43065">
    <property type="entry name" value="SENSOR HISTIDINE KINASE"/>
    <property type="match status" value="1"/>
</dbReference>
<feature type="transmembrane region" description="Helical" evidence="14">
    <location>
        <begin position="233"/>
        <end position="256"/>
    </location>
</feature>
<feature type="transmembrane region" description="Helical" evidence="14">
    <location>
        <begin position="81"/>
        <end position="103"/>
    </location>
</feature>
<dbReference type="Gene3D" id="3.30.565.10">
    <property type="entry name" value="Histidine kinase-like ATPase, C-terminal domain"/>
    <property type="match status" value="1"/>
</dbReference>
<protein>
    <recommendedName>
        <fullName evidence="3">histidine kinase</fullName>
        <ecNumber evidence="3">2.7.13.3</ecNumber>
    </recommendedName>
</protein>
<dbReference type="EC" id="2.7.13.3" evidence="3"/>
<gene>
    <name evidence="16" type="ORF">G4223_01355</name>
</gene>
<dbReference type="GO" id="GO:0005886">
    <property type="term" value="C:plasma membrane"/>
    <property type="evidence" value="ECO:0007669"/>
    <property type="project" value="UniProtKB-SubCell"/>
</dbReference>
<keyword evidence="10" id="KW-0067">ATP-binding</keyword>
<keyword evidence="13 14" id="KW-0472">Membrane</keyword>
<keyword evidence="6" id="KW-0808">Transferase</keyword>
<sequence length="533" mass="56756">MRRFAIGGRMFPVAFLAVYLALDWATFIHQAPAINITPWNPPAGLYMALLLLRPRGALAPILTFVALMAGDVVVRGMPAPLPVLVVANVLVLGAYAVGSLVLVRRFAVSPALDRLSDMVWLVVVVPVAAVAASAGFTIPYAVAGFLEWSAFPSVAVQYWVGDVIAILTVTPFLLLHRRGMPHDGPRRGRLEALAQAAAVVAALALTFNPLVPDPSKILYVLFPPIIWVAMRRGVAAATVAVLVTQVGVVLGLLAVSGHWRDLTYYQAVMVALAATGLLVGAVVSERWRLEARLSERQAELARVARLSLIGEMASSLAHELNQPLFTTIGYTRSSLQLLLRGGERDAVVDLMERAAREAERAAQVLSRIRGFLRQDGMPAAVNLAGAVADMLALARPDANRHGIAVVADLPQDLPRVWMDRVQLDQVLLNLLRNSVDALAARPGNGGAGGEIRLSARPVDGKVEVSVADNGPGVPEDKVGPLFDLFFTTKPSGMGLGLPICRSIVEAHGGRLWLAANTSGGACFSFTVPAVENV</sequence>
<dbReference type="InterPro" id="IPR007895">
    <property type="entry name" value="MASE1"/>
</dbReference>
<evidence type="ECO:0000256" key="14">
    <source>
        <dbReference type="SAM" id="Phobius"/>
    </source>
</evidence>
<dbReference type="InterPro" id="IPR003594">
    <property type="entry name" value="HATPase_dom"/>
</dbReference>
<evidence type="ECO:0000313" key="16">
    <source>
        <dbReference type="EMBL" id="NFV78764.1"/>
    </source>
</evidence>
<keyword evidence="5" id="KW-0597">Phosphoprotein</keyword>
<evidence type="ECO:0000256" key="9">
    <source>
        <dbReference type="ARBA" id="ARBA00022777"/>
    </source>
</evidence>
<evidence type="ECO:0000256" key="3">
    <source>
        <dbReference type="ARBA" id="ARBA00012438"/>
    </source>
</evidence>
<comment type="catalytic activity">
    <reaction evidence="1">
        <text>ATP + protein L-histidine = ADP + protein N-phospho-L-histidine.</text>
        <dbReference type="EC" id="2.7.13.3"/>
    </reaction>
</comment>
<dbReference type="RefSeq" id="WP_163674016.1">
    <property type="nucleotide sequence ID" value="NZ_JAAIYP010000005.1"/>
</dbReference>
<dbReference type="Gene3D" id="1.10.287.130">
    <property type="match status" value="1"/>
</dbReference>
<evidence type="ECO:0000256" key="7">
    <source>
        <dbReference type="ARBA" id="ARBA00022692"/>
    </source>
</evidence>
<dbReference type="InterPro" id="IPR036890">
    <property type="entry name" value="HATPase_C_sf"/>
</dbReference>
<keyword evidence="4" id="KW-1003">Cell membrane</keyword>
<reference evidence="16 17" key="1">
    <citation type="submission" date="2020-02" db="EMBL/GenBank/DDBJ databases">
        <authorList>
            <person name="Dziuba M."/>
            <person name="Kuznetsov B."/>
            <person name="Mardanov A."/>
            <person name="Ravin N."/>
            <person name="Grouzdev D."/>
        </authorList>
    </citation>
    <scope>NUCLEOTIDE SEQUENCE [LARGE SCALE GENOMIC DNA]</scope>
    <source>
        <strain evidence="16 17">SpK</strain>
    </source>
</reference>
<accession>A0A7C9QRN8</accession>
<feature type="transmembrane region" description="Helical" evidence="14">
    <location>
        <begin position="154"/>
        <end position="173"/>
    </location>
</feature>
<dbReference type="SMART" id="SM00387">
    <property type="entry name" value="HATPase_c"/>
    <property type="match status" value="1"/>
</dbReference>
<evidence type="ECO:0000256" key="12">
    <source>
        <dbReference type="ARBA" id="ARBA00023012"/>
    </source>
</evidence>
<dbReference type="AlphaFoldDB" id="A0A7C9QRN8"/>
<evidence type="ECO:0000256" key="1">
    <source>
        <dbReference type="ARBA" id="ARBA00000085"/>
    </source>
</evidence>
<dbReference type="GO" id="GO:0005524">
    <property type="term" value="F:ATP binding"/>
    <property type="evidence" value="ECO:0007669"/>
    <property type="project" value="UniProtKB-KW"/>
</dbReference>
<evidence type="ECO:0000256" key="11">
    <source>
        <dbReference type="ARBA" id="ARBA00022989"/>
    </source>
</evidence>
<evidence type="ECO:0000256" key="4">
    <source>
        <dbReference type="ARBA" id="ARBA00022475"/>
    </source>
</evidence>
<dbReference type="InterPro" id="IPR004358">
    <property type="entry name" value="Sig_transdc_His_kin-like_C"/>
</dbReference>
<comment type="caution">
    <text evidence="16">The sequence shown here is derived from an EMBL/GenBank/DDBJ whole genome shotgun (WGS) entry which is preliminary data.</text>
</comment>
<dbReference type="Proteomes" id="UP000480684">
    <property type="component" value="Unassembled WGS sequence"/>
</dbReference>
<dbReference type="InterPro" id="IPR003661">
    <property type="entry name" value="HisK_dim/P_dom"/>
</dbReference>
<name>A0A7C9QRN8_9PROT</name>
<feature type="transmembrane region" description="Helical" evidence="14">
    <location>
        <begin position="118"/>
        <end position="142"/>
    </location>
</feature>
<dbReference type="Pfam" id="PF05231">
    <property type="entry name" value="MASE1"/>
    <property type="match status" value="1"/>
</dbReference>
<evidence type="ECO:0000259" key="15">
    <source>
        <dbReference type="PROSITE" id="PS50109"/>
    </source>
</evidence>
<dbReference type="InterPro" id="IPR036097">
    <property type="entry name" value="HisK_dim/P_sf"/>
</dbReference>